<dbReference type="PROSITE" id="PS00141">
    <property type="entry name" value="ASP_PROTEASE"/>
    <property type="match status" value="1"/>
</dbReference>
<dbReference type="InterPro" id="IPR033121">
    <property type="entry name" value="PEPTIDASE_A1"/>
</dbReference>
<dbReference type="SUPFAM" id="SSF50630">
    <property type="entry name" value="Acid proteases"/>
    <property type="match status" value="1"/>
</dbReference>
<dbReference type="PROSITE" id="PS51767">
    <property type="entry name" value="PEPTIDASE_A1"/>
    <property type="match status" value="1"/>
</dbReference>
<dbReference type="InterPro" id="IPR032799">
    <property type="entry name" value="TAXi_C"/>
</dbReference>
<gene>
    <name evidence="2" type="ORF">V5N11_035381</name>
</gene>
<feature type="domain" description="Peptidase A1" evidence="1">
    <location>
        <begin position="1"/>
        <end position="116"/>
    </location>
</feature>
<evidence type="ECO:0000313" key="2">
    <source>
        <dbReference type="EMBL" id="KAL1209316.1"/>
    </source>
</evidence>
<proteinExistence type="predicted"/>
<dbReference type="InterPro" id="IPR021109">
    <property type="entry name" value="Peptidase_aspartic_dom_sf"/>
</dbReference>
<keyword evidence="3" id="KW-1185">Reference proteome</keyword>
<name>A0ABD1AT63_CARAN</name>
<comment type="caution">
    <text evidence="2">The sequence shown here is derived from an EMBL/GenBank/DDBJ whole genome shotgun (WGS) entry which is preliminary data.</text>
</comment>
<sequence length="116" mass="13017">MTGPAELLFNEKPTCLKGLKFIIDTGSSYTYISSKTYQTIVKHTLEGCEDGKALPICWKGTKPFKSVIDVKNLLKSITINFTNGRRDTQLHIPPESYLIISKLGNVCLEILRTRLV</sequence>
<dbReference type="InterPro" id="IPR001969">
    <property type="entry name" value="Aspartic_peptidase_AS"/>
</dbReference>
<accession>A0ABD1AT63</accession>
<dbReference type="Proteomes" id="UP001558713">
    <property type="component" value="Unassembled WGS sequence"/>
</dbReference>
<reference evidence="2 3" key="1">
    <citation type="submission" date="2024-04" db="EMBL/GenBank/DDBJ databases">
        <title>Genome assembly C_amara_ONT_v2.</title>
        <authorList>
            <person name="Yant L."/>
            <person name="Moore C."/>
            <person name="Slenker M."/>
        </authorList>
    </citation>
    <scope>NUCLEOTIDE SEQUENCE [LARGE SCALE GENOMIC DNA]</scope>
    <source>
        <tissue evidence="2">Leaf</tissue>
    </source>
</reference>
<dbReference type="Gene3D" id="2.40.70.10">
    <property type="entry name" value="Acid Proteases"/>
    <property type="match status" value="1"/>
</dbReference>
<evidence type="ECO:0000313" key="3">
    <source>
        <dbReference type="Proteomes" id="UP001558713"/>
    </source>
</evidence>
<evidence type="ECO:0000259" key="1">
    <source>
        <dbReference type="PROSITE" id="PS51767"/>
    </source>
</evidence>
<protein>
    <submittedName>
        <fullName evidence="2">Aspartic proteinase Asp1</fullName>
    </submittedName>
</protein>
<organism evidence="2 3">
    <name type="scientific">Cardamine amara subsp. amara</name>
    <dbReference type="NCBI Taxonomy" id="228776"/>
    <lineage>
        <taxon>Eukaryota</taxon>
        <taxon>Viridiplantae</taxon>
        <taxon>Streptophyta</taxon>
        <taxon>Embryophyta</taxon>
        <taxon>Tracheophyta</taxon>
        <taxon>Spermatophyta</taxon>
        <taxon>Magnoliopsida</taxon>
        <taxon>eudicotyledons</taxon>
        <taxon>Gunneridae</taxon>
        <taxon>Pentapetalae</taxon>
        <taxon>rosids</taxon>
        <taxon>malvids</taxon>
        <taxon>Brassicales</taxon>
        <taxon>Brassicaceae</taxon>
        <taxon>Cardamineae</taxon>
        <taxon>Cardamine</taxon>
    </lineage>
</organism>
<dbReference type="Pfam" id="PF14541">
    <property type="entry name" value="TAXi_C"/>
    <property type="match status" value="1"/>
</dbReference>
<dbReference type="AlphaFoldDB" id="A0ABD1AT63"/>
<dbReference type="EMBL" id="JBANAX010000422">
    <property type="protein sequence ID" value="KAL1209316.1"/>
    <property type="molecule type" value="Genomic_DNA"/>
</dbReference>